<dbReference type="Proteomes" id="UP001595645">
    <property type="component" value="Unassembled WGS sequence"/>
</dbReference>
<evidence type="ECO:0000256" key="1">
    <source>
        <dbReference type="SAM" id="MobiDB-lite"/>
    </source>
</evidence>
<comment type="caution">
    <text evidence="2">The sequence shown here is derived from an EMBL/GenBank/DDBJ whole genome shotgun (WGS) entry which is preliminary data.</text>
</comment>
<reference evidence="3" key="1">
    <citation type="journal article" date="2019" name="Int. J. Syst. Evol. Microbiol.">
        <title>The Global Catalogue of Microorganisms (GCM) 10K type strain sequencing project: providing services to taxonomists for standard genome sequencing and annotation.</title>
        <authorList>
            <consortium name="The Broad Institute Genomics Platform"/>
            <consortium name="The Broad Institute Genome Sequencing Center for Infectious Disease"/>
            <person name="Wu L."/>
            <person name="Ma J."/>
        </authorList>
    </citation>
    <scope>NUCLEOTIDE SEQUENCE [LARGE SCALE GENOMIC DNA]</scope>
    <source>
        <strain evidence="3">CGMCC 4.7676</strain>
    </source>
</reference>
<protein>
    <submittedName>
        <fullName evidence="2">Uncharacterized protein</fullName>
    </submittedName>
</protein>
<feature type="region of interest" description="Disordered" evidence="1">
    <location>
        <begin position="1"/>
        <end position="43"/>
    </location>
</feature>
<name>A0ABV7PC01_9PSEU</name>
<feature type="compositionally biased region" description="Basic and acidic residues" evidence="1">
    <location>
        <begin position="29"/>
        <end position="43"/>
    </location>
</feature>
<organism evidence="2 3">
    <name type="scientific">Amycolatopsis speibonae</name>
    <dbReference type="NCBI Taxonomy" id="1450224"/>
    <lineage>
        <taxon>Bacteria</taxon>
        <taxon>Bacillati</taxon>
        <taxon>Actinomycetota</taxon>
        <taxon>Actinomycetes</taxon>
        <taxon>Pseudonocardiales</taxon>
        <taxon>Pseudonocardiaceae</taxon>
        <taxon>Amycolatopsis</taxon>
    </lineage>
</organism>
<sequence length="43" mass="4738">MAEDKNDRDNDNTDGGRHDVTRDGQTGKTADDIDPKKYGEGTK</sequence>
<gene>
    <name evidence="2" type="ORF">ACFOSH_39400</name>
</gene>
<evidence type="ECO:0000313" key="3">
    <source>
        <dbReference type="Proteomes" id="UP001595645"/>
    </source>
</evidence>
<proteinExistence type="predicted"/>
<evidence type="ECO:0000313" key="2">
    <source>
        <dbReference type="EMBL" id="MFC3455534.1"/>
    </source>
</evidence>
<accession>A0ABV7PC01</accession>
<feature type="compositionally biased region" description="Basic and acidic residues" evidence="1">
    <location>
        <begin position="1"/>
        <end position="22"/>
    </location>
</feature>
<keyword evidence="3" id="KW-1185">Reference proteome</keyword>
<dbReference type="RefSeq" id="WP_378246066.1">
    <property type="nucleotide sequence ID" value="NZ_JBHRWK010000094.1"/>
</dbReference>
<dbReference type="EMBL" id="JBHRWK010000094">
    <property type="protein sequence ID" value="MFC3455534.1"/>
    <property type="molecule type" value="Genomic_DNA"/>
</dbReference>